<gene>
    <name evidence="3" type="ORF">A3B40_04260</name>
</gene>
<dbReference type="InterPro" id="IPR008972">
    <property type="entry name" value="Cupredoxin"/>
</dbReference>
<dbReference type="EMBL" id="MGAI01000003">
    <property type="protein sequence ID" value="OGK45665.1"/>
    <property type="molecule type" value="Genomic_DNA"/>
</dbReference>
<proteinExistence type="predicted"/>
<dbReference type="InterPro" id="IPR028096">
    <property type="entry name" value="EfeO_Cupredoxin"/>
</dbReference>
<feature type="domain" description="EfeO-type cupredoxin-like" evidence="2">
    <location>
        <begin position="16"/>
        <end position="119"/>
    </location>
</feature>
<evidence type="ECO:0000256" key="1">
    <source>
        <dbReference type="SAM" id="Phobius"/>
    </source>
</evidence>
<dbReference type="AlphaFoldDB" id="A0A1F7IQM8"/>
<keyword evidence="1" id="KW-0472">Membrane</keyword>
<dbReference type="Gene3D" id="2.60.40.420">
    <property type="entry name" value="Cupredoxins - blue copper proteins"/>
    <property type="match status" value="1"/>
</dbReference>
<reference evidence="3 4" key="1">
    <citation type="journal article" date="2016" name="Nat. Commun.">
        <title>Thousands of microbial genomes shed light on interconnected biogeochemical processes in an aquifer system.</title>
        <authorList>
            <person name="Anantharaman K."/>
            <person name="Brown C.T."/>
            <person name="Hug L.A."/>
            <person name="Sharon I."/>
            <person name="Castelle C.J."/>
            <person name="Probst A.J."/>
            <person name="Thomas B.C."/>
            <person name="Singh A."/>
            <person name="Wilkins M.J."/>
            <person name="Karaoz U."/>
            <person name="Brodie E.L."/>
            <person name="Williams K.H."/>
            <person name="Hubbard S.S."/>
            <person name="Banfield J.F."/>
        </authorList>
    </citation>
    <scope>NUCLEOTIDE SEQUENCE [LARGE SCALE GENOMIC DNA]</scope>
</reference>
<dbReference type="Proteomes" id="UP000178040">
    <property type="component" value="Unassembled WGS sequence"/>
</dbReference>
<keyword evidence="1" id="KW-0812">Transmembrane</keyword>
<dbReference type="SUPFAM" id="SSF49503">
    <property type="entry name" value="Cupredoxins"/>
    <property type="match status" value="1"/>
</dbReference>
<organism evidence="3 4">
    <name type="scientific">Candidatus Roizmanbacteria bacterium RIFCSPLOWO2_01_FULL_37_16</name>
    <dbReference type="NCBI Taxonomy" id="1802058"/>
    <lineage>
        <taxon>Bacteria</taxon>
        <taxon>Candidatus Roizmaniibacteriota</taxon>
    </lineage>
</organism>
<dbReference type="Pfam" id="PF13473">
    <property type="entry name" value="Cupredoxin_1"/>
    <property type="match status" value="1"/>
</dbReference>
<feature type="transmembrane region" description="Helical" evidence="1">
    <location>
        <begin position="6"/>
        <end position="24"/>
    </location>
</feature>
<accession>A0A1F7IQM8</accession>
<evidence type="ECO:0000313" key="3">
    <source>
        <dbReference type="EMBL" id="OGK45665.1"/>
    </source>
</evidence>
<protein>
    <recommendedName>
        <fullName evidence="2">EfeO-type cupredoxin-like domain-containing protein</fullName>
    </recommendedName>
</protein>
<evidence type="ECO:0000313" key="4">
    <source>
        <dbReference type="Proteomes" id="UP000178040"/>
    </source>
</evidence>
<comment type="caution">
    <text evidence="3">The sequence shown here is derived from an EMBL/GenBank/DDBJ whole genome shotgun (WGS) entry which is preliminary data.</text>
</comment>
<evidence type="ECO:0000259" key="2">
    <source>
        <dbReference type="Pfam" id="PF13473"/>
    </source>
</evidence>
<keyword evidence="1" id="KW-1133">Transmembrane helix</keyword>
<name>A0A1F7IQM8_9BACT</name>
<sequence>MTADKLIVTIFGLTAIIFTYWFFLMKKEEEAVAASDSIDISVKGGYSPEVISLKKGKTTKLNFIRKDPSSCLEEVVLPDFKIRKTLPLNQKLTIEITPKRTGEFDFACGMNMFHGKIVVRD</sequence>